<gene>
    <name evidence="2" type="ORF">Verru16b_02457</name>
</gene>
<dbReference type="AlphaFoldDB" id="A0A1D8AWY2"/>
<name>A0A1D8AWY2_9BACT</name>
<keyword evidence="3" id="KW-1185">Reference proteome</keyword>
<keyword evidence="1" id="KW-0812">Transmembrane</keyword>
<evidence type="ECO:0000313" key="3">
    <source>
        <dbReference type="Proteomes" id="UP000095228"/>
    </source>
</evidence>
<feature type="transmembrane region" description="Helical" evidence="1">
    <location>
        <begin position="20"/>
        <end position="43"/>
    </location>
</feature>
<keyword evidence="1" id="KW-0472">Membrane</keyword>
<proteinExistence type="predicted"/>
<reference evidence="2 3" key="1">
    <citation type="submission" date="2016-06" db="EMBL/GenBank/DDBJ databases">
        <title>Three novel species with peptidoglycan cell walls form the new genus Lacunisphaera gen. nov. in the family Opitutaceae of the verrucomicrobial subdivision 4.</title>
        <authorList>
            <person name="Rast P."/>
            <person name="Gloeckner I."/>
            <person name="Jogler M."/>
            <person name="Boedeker C."/>
            <person name="Jeske O."/>
            <person name="Wiegand S."/>
            <person name="Reinhardt R."/>
            <person name="Schumann P."/>
            <person name="Rohde M."/>
            <person name="Spring S."/>
            <person name="Gloeckner F.O."/>
            <person name="Jogler C."/>
        </authorList>
    </citation>
    <scope>NUCLEOTIDE SEQUENCE [LARGE SCALE GENOMIC DNA]</scope>
    <source>
        <strain evidence="2 3">IG16b</strain>
    </source>
</reference>
<accession>A0A1D8AWY2</accession>
<dbReference type="Proteomes" id="UP000095228">
    <property type="component" value="Chromosome"/>
</dbReference>
<evidence type="ECO:0000256" key="1">
    <source>
        <dbReference type="SAM" id="Phobius"/>
    </source>
</evidence>
<keyword evidence="1" id="KW-1133">Transmembrane helix</keyword>
<dbReference type="EMBL" id="CP016094">
    <property type="protein sequence ID" value="AOS45376.1"/>
    <property type="molecule type" value="Genomic_DNA"/>
</dbReference>
<protein>
    <submittedName>
        <fullName evidence="2">Uncharacterized protein</fullName>
    </submittedName>
</protein>
<dbReference type="STRING" id="1838286.Verru16b_02457"/>
<dbReference type="RefSeq" id="WP_069962532.1">
    <property type="nucleotide sequence ID" value="NZ_CP016094.1"/>
</dbReference>
<evidence type="ECO:0000313" key="2">
    <source>
        <dbReference type="EMBL" id="AOS45376.1"/>
    </source>
</evidence>
<sequence>MPARPRSFRALACQRAVSLVEVVVSLGILTIVAVSVLSVTFMIRSTAEQAVYQNTALTLAQGYLEQLRSLDYTSLAAAASSTSNPLSLINAAGNAVSDESGNAMNAGDWARERVFLDINAAGANIQPLTFRFRPVLTNMTGTAIGVEITVFFETTYDWGVRRTYNGALRTVRSSVPTY</sequence>
<organism evidence="2 3">
    <name type="scientific">Lacunisphaera limnophila</name>
    <dbReference type="NCBI Taxonomy" id="1838286"/>
    <lineage>
        <taxon>Bacteria</taxon>
        <taxon>Pseudomonadati</taxon>
        <taxon>Verrucomicrobiota</taxon>
        <taxon>Opitutia</taxon>
        <taxon>Opitutales</taxon>
        <taxon>Opitutaceae</taxon>
        <taxon>Lacunisphaera</taxon>
    </lineage>
</organism>
<dbReference type="KEGG" id="obg:Verru16b_02457"/>